<keyword evidence="2" id="KW-1185">Reference proteome</keyword>
<accession>A0ACB7XHF2</accession>
<protein>
    <submittedName>
        <fullName evidence="1">Uncharacterized protein</fullName>
    </submittedName>
</protein>
<comment type="caution">
    <text evidence="1">The sequence shown here is derived from an EMBL/GenBank/DDBJ whole genome shotgun (WGS) entry which is preliminary data.</text>
</comment>
<reference evidence="1 2" key="1">
    <citation type="journal article" date="2021" name="Hortic Res">
        <title>High-quality reference genome and annotation aids understanding of berry development for evergreen blueberry (Vaccinium darrowii).</title>
        <authorList>
            <person name="Yu J."/>
            <person name="Hulse-Kemp A.M."/>
            <person name="Babiker E."/>
            <person name="Staton M."/>
        </authorList>
    </citation>
    <scope>NUCLEOTIDE SEQUENCE [LARGE SCALE GENOMIC DNA]</scope>
    <source>
        <strain evidence="2">cv. NJ 8807/NJ 8810</strain>
        <tissue evidence="1">Young leaf</tissue>
    </source>
</reference>
<sequence length="172" mass="19763">MLLLPNFHKCPIYFLAAFPLPWKFPREEIQGTISTTTIYVPLGFILVFIFILGFPFYIYKWRTRHLASTTTTSTDFEATLLDSPKLLYSEAKLQRHLGSAACSICLADYEETDVLRLLPECSHLFHLKCVDPWLRLKHTCPICRNSPMGTSQVTPVAEAATRRILTYDMMQN</sequence>
<organism evidence="1 2">
    <name type="scientific">Vaccinium darrowii</name>
    <dbReference type="NCBI Taxonomy" id="229202"/>
    <lineage>
        <taxon>Eukaryota</taxon>
        <taxon>Viridiplantae</taxon>
        <taxon>Streptophyta</taxon>
        <taxon>Embryophyta</taxon>
        <taxon>Tracheophyta</taxon>
        <taxon>Spermatophyta</taxon>
        <taxon>Magnoliopsida</taxon>
        <taxon>eudicotyledons</taxon>
        <taxon>Gunneridae</taxon>
        <taxon>Pentapetalae</taxon>
        <taxon>asterids</taxon>
        <taxon>Ericales</taxon>
        <taxon>Ericaceae</taxon>
        <taxon>Vaccinioideae</taxon>
        <taxon>Vaccinieae</taxon>
        <taxon>Vaccinium</taxon>
    </lineage>
</organism>
<proteinExistence type="predicted"/>
<dbReference type="Proteomes" id="UP000828048">
    <property type="component" value="Chromosome 10"/>
</dbReference>
<dbReference type="EMBL" id="CM037160">
    <property type="protein sequence ID" value="KAH7840229.1"/>
    <property type="molecule type" value="Genomic_DNA"/>
</dbReference>
<evidence type="ECO:0000313" key="2">
    <source>
        <dbReference type="Proteomes" id="UP000828048"/>
    </source>
</evidence>
<evidence type="ECO:0000313" key="1">
    <source>
        <dbReference type="EMBL" id="KAH7840229.1"/>
    </source>
</evidence>
<name>A0ACB7XHF2_9ERIC</name>
<gene>
    <name evidence="1" type="ORF">Vadar_014371</name>
</gene>